<protein>
    <recommendedName>
        <fullName evidence="4">Transporter substrate-binding domain-containing protein</fullName>
    </recommendedName>
</protein>
<dbReference type="RefSeq" id="WP_169064930.1">
    <property type="nucleotide sequence ID" value="NZ_SPMY01000004.1"/>
</dbReference>
<feature type="transmembrane region" description="Helical" evidence="1">
    <location>
        <begin position="33"/>
        <end position="52"/>
    </location>
</feature>
<comment type="caution">
    <text evidence="2">The sequence shown here is derived from an EMBL/GenBank/DDBJ whole genome shotgun (WGS) entry which is preliminary data.</text>
</comment>
<evidence type="ECO:0000313" key="3">
    <source>
        <dbReference type="Proteomes" id="UP000749010"/>
    </source>
</evidence>
<evidence type="ECO:0008006" key="4">
    <source>
        <dbReference type="Google" id="ProtNLM"/>
    </source>
</evidence>
<gene>
    <name evidence="2" type="ORF">E4Q23_01115</name>
</gene>
<keyword evidence="1" id="KW-0812">Transmembrane</keyword>
<organism evidence="2 3">
    <name type="scientific">Candidatus Accumulibacter phosphatis</name>
    <dbReference type="NCBI Taxonomy" id="327160"/>
    <lineage>
        <taxon>Bacteria</taxon>
        <taxon>Pseudomonadati</taxon>
        <taxon>Pseudomonadota</taxon>
        <taxon>Betaproteobacteria</taxon>
        <taxon>Candidatus Accumulibacter</taxon>
    </lineage>
</organism>
<evidence type="ECO:0000256" key="1">
    <source>
        <dbReference type="SAM" id="Phobius"/>
    </source>
</evidence>
<proteinExistence type="predicted"/>
<reference evidence="2 3" key="1">
    <citation type="submission" date="2019-03" db="EMBL/GenBank/DDBJ databases">
        <title>Metabolic reconstructions from genomes of highly enriched 'Candidatus Accumulibacter' and 'Candidatus Competibacter' bioreactor populations.</title>
        <authorList>
            <person name="Annavajhala M.K."/>
            <person name="Welles L."/>
            <person name="Abbas B."/>
            <person name="Sorokin D."/>
            <person name="Park H."/>
            <person name="Van Loosdrecht M."/>
            <person name="Chandran K."/>
        </authorList>
    </citation>
    <scope>NUCLEOTIDE SEQUENCE [LARGE SCALE GENOMIC DNA]</scope>
    <source>
        <strain evidence="2 3">SBR_S</strain>
    </source>
</reference>
<name>A0ABX1TUS9_9PROT</name>
<keyword evidence="1" id="KW-0472">Membrane</keyword>
<keyword evidence="3" id="KW-1185">Reference proteome</keyword>
<accession>A0ABX1TUS9</accession>
<dbReference type="Proteomes" id="UP000749010">
    <property type="component" value="Unassembled WGS sequence"/>
</dbReference>
<keyword evidence="1" id="KW-1133">Transmembrane helix</keyword>
<sequence>MVFRCDVVLHAEPGTGYREEALGKLVKRSRTGLVCRFWLMAFFLCLPIAAAAQARLAEGFSRLPQGALVTLMPLDIELYSISAGGVVEPQAEWTAKAHANLWEAFLTRQSALEVNFKPLPDDADEVIQRLNRLHGAVGLAISGFDLPTKEGRLDWSLGDEAIAIRNQTGADYALFSYVRDSYASSERAAMMVLGALLGVGLQGGMQVGYASLVELSTGRIVWFNRLLRARGDLRELDKARESADALLAKFPE</sequence>
<dbReference type="EMBL" id="SPMY01000004">
    <property type="protein sequence ID" value="NMQ26478.1"/>
    <property type="molecule type" value="Genomic_DNA"/>
</dbReference>
<evidence type="ECO:0000313" key="2">
    <source>
        <dbReference type="EMBL" id="NMQ26478.1"/>
    </source>
</evidence>